<feature type="active site" evidence="3">
    <location>
        <position position="134"/>
    </location>
</feature>
<dbReference type="RefSeq" id="WP_011967865.1">
    <property type="nucleotide sequence ID" value="NZ_CP073279.1"/>
</dbReference>
<dbReference type="Gene3D" id="3.30.2350.10">
    <property type="entry name" value="Pseudouridine synthase"/>
    <property type="match status" value="1"/>
</dbReference>
<dbReference type="InterPro" id="IPR050188">
    <property type="entry name" value="RluA_PseudoU_synthase"/>
</dbReference>
<dbReference type="GO" id="GO:0009982">
    <property type="term" value="F:pseudouridine synthase activity"/>
    <property type="evidence" value="ECO:0007669"/>
    <property type="project" value="InterPro"/>
</dbReference>
<comment type="catalytic activity">
    <reaction evidence="1 5">
        <text>a uridine in RNA = a pseudouridine in RNA</text>
        <dbReference type="Rhea" id="RHEA:48348"/>
        <dbReference type="Rhea" id="RHEA-COMP:12068"/>
        <dbReference type="Rhea" id="RHEA-COMP:12069"/>
        <dbReference type="ChEBI" id="CHEBI:65314"/>
        <dbReference type="ChEBI" id="CHEBI:65315"/>
    </reaction>
</comment>
<dbReference type="AlphaFoldDB" id="A0AAE2RP36"/>
<gene>
    <name evidence="7" type="ORF">IS491_02565</name>
</gene>
<dbReference type="InterPro" id="IPR006225">
    <property type="entry name" value="PsdUridine_synth_RluC/D"/>
</dbReference>
<comment type="function">
    <text evidence="5">Responsible for synthesis of pseudouridine from uracil.</text>
</comment>
<name>A0AAE2RP36_CLOBE</name>
<dbReference type="GO" id="GO:0140098">
    <property type="term" value="F:catalytic activity, acting on RNA"/>
    <property type="evidence" value="ECO:0007669"/>
    <property type="project" value="UniProtKB-ARBA"/>
</dbReference>
<dbReference type="OMA" id="DRHETQF"/>
<dbReference type="Proteomes" id="UP000631418">
    <property type="component" value="Unassembled WGS sequence"/>
</dbReference>
<organism evidence="7 8">
    <name type="scientific">Clostridium beijerinckii</name>
    <name type="common">Clostridium MP</name>
    <dbReference type="NCBI Taxonomy" id="1520"/>
    <lineage>
        <taxon>Bacteria</taxon>
        <taxon>Bacillati</taxon>
        <taxon>Bacillota</taxon>
        <taxon>Clostridia</taxon>
        <taxon>Eubacteriales</taxon>
        <taxon>Clostridiaceae</taxon>
        <taxon>Clostridium</taxon>
    </lineage>
</organism>
<accession>A0AAE2RP36</accession>
<dbReference type="NCBIfam" id="TIGR00005">
    <property type="entry name" value="rluA_subfam"/>
    <property type="match status" value="1"/>
</dbReference>
<evidence type="ECO:0000313" key="8">
    <source>
        <dbReference type="Proteomes" id="UP000631418"/>
    </source>
</evidence>
<keyword evidence="5" id="KW-0413">Isomerase</keyword>
<evidence type="ECO:0000256" key="4">
    <source>
        <dbReference type="PROSITE-ProRule" id="PRU00182"/>
    </source>
</evidence>
<dbReference type="EC" id="5.4.99.-" evidence="5"/>
<evidence type="ECO:0000256" key="5">
    <source>
        <dbReference type="RuleBase" id="RU362028"/>
    </source>
</evidence>
<comment type="caution">
    <text evidence="7">The sequence shown here is derived from an EMBL/GenBank/DDBJ whole genome shotgun (WGS) entry which is preliminary data.</text>
</comment>
<dbReference type="PROSITE" id="PS50889">
    <property type="entry name" value="S4"/>
    <property type="match status" value="1"/>
</dbReference>
<dbReference type="Pfam" id="PF00849">
    <property type="entry name" value="PseudoU_synth_2"/>
    <property type="match status" value="1"/>
</dbReference>
<dbReference type="PANTHER" id="PTHR21600">
    <property type="entry name" value="MITOCHONDRIAL RNA PSEUDOURIDINE SYNTHASE"/>
    <property type="match status" value="1"/>
</dbReference>
<dbReference type="InterPro" id="IPR006145">
    <property type="entry name" value="PsdUridine_synth_RsuA/RluA"/>
</dbReference>
<evidence type="ECO:0000313" key="7">
    <source>
        <dbReference type="EMBL" id="MBF7807616.1"/>
    </source>
</evidence>
<feature type="domain" description="Pseudouridine synthase RsuA/RluA-like" evidence="6">
    <location>
        <begin position="87"/>
        <end position="240"/>
    </location>
</feature>
<proteinExistence type="inferred from homology"/>
<dbReference type="PANTHER" id="PTHR21600:SF44">
    <property type="entry name" value="RIBOSOMAL LARGE SUBUNIT PSEUDOURIDINE SYNTHASE D"/>
    <property type="match status" value="1"/>
</dbReference>
<dbReference type="CDD" id="cd02869">
    <property type="entry name" value="PseudoU_synth_RluA_like"/>
    <property type="match status" value="1"/>
</dbReference>
<protein>
    <recommendedName>
        <fullName evidence="5">Pseudouridine synthase</fullName>
        <ecNumber evidence="5">5.4.99.-</ecNumber>
    </recommendedName>
</protein>
<dbReference type="SUPFAM" id="SSF55120">
    <property type="entry name" value="Pseudouridine synthase"/>
    <property type="match status" value="1"/>
</dbReference>
<dbReference type="GO" id="GO:0000455">
    <property type="term" value="P:enzyme-directed rRNA pseudouridine synthesis"/>
    <property type="evidence" value="ECO:0007669"/>
    <property type="project" value="TreeGrafter"/>
</dbReference>
<evidence type="ECO:0000256" key="3">
    <source>
        <dbReference type="PIRSR" id="PIRSR606225-1"/>
    </source>
</evidence>
<keyword evidence="4" id="KW-0694">RNA-binding</keyword>
<evidence type="ECO:0000256" key="1">
    <source>
        <dbReference type="ARBA" id="ARBA00000073"/>
    </source>
</evidence>
<dbReference type="EMBL" id="JADOEF010000001">
    <property type="protein sequence ID" value="MBF7807616.1"/>
    <property type="molecule type" value="Genomic_DNA"/>
</dbReference>
<sequence length="299" mass="33995">MSILEKQVVNIEKGTKIREYLKVELGLSTRLIRSASLGKRIFVNDEVVKMNRVLNEGEIIKIDLAKDESQDIAPEKMDIDIVYEDEDILVVNKKPFMVVHPTKSYQSGTLANGVINYFMESGQNCIVRLVSRLDMNTSGLIIIAKNQFSHGMLSKEMSENKVEKKYLALVHGIMKEKQGTIDLPIYKPEGIENGIRRVVDERGQRSITHYKVVEEYNESSLVECKLETGRTHQIRVHLSHLGHPIYGDTLYGDGDEEDLIKRQALHAFGLDFKSPRSGEILSLRAELPDDMKELISKLK</sequence>
<dbReference type="GO" id="GO:0003723">
    <property type="term" value="F:RNA binding"/>
    <property type="evidence" value="ECO:0007669"/>
    <property type="project" value="UniProtKB-KW"/>
</dbReference>
<evidence type="ECO:0000259" key="6">
    <source>
        <dbReference type="Pfam" id="PF00849"/>
    </source>
</evidence>
<dbReference type="InterPro" id="IPR020103">
    <property type="entry name" value="PsdUridine_synth_cat_dom_sf"/>
</dbReference>
<evidence type="ECO:0000256" key="2">
    <source>
        <dbReference type="ARBA" id="ARBA00010876"/>
    </source>
</evidence>
<comment type="similarity">
    <text evidence="2 5">Belongs to the pseudouridine synthase RluA family.</text>
</comment>
<reference evidence="7" key="1">
    <citation type="submission" date="2020-11" db="EMBL/GenBank/DDBJ databases">
        <authorList>
            <person name="Thieme N."/>
            <person name="Liebl W."/>
            <person name="Zverlov V."/>
        </authorList>
    </citation>
    <scope>NUCLEOTIDE SEQUENCE</scope>
    <source>
        <strain evidence="7">NT08</strain>
    </source>
</reference>